<organism evidence="2 3">
    <name type="scientific">Araneus ventricosus</name>
    <name type="common">Orbweaver spider</name>
    <name type="synonym">Epeira ventricosa</name>
    <dbReference type="NCBI Taxonomy" id="182803"/>
    <lineage>
        <taxon>Eukaryota</taxon>
        <taxon>Metazoa</taxon>
        <taxon>Ecdysozoa</taxon>
        <taxon>Arthropoda</taxon>
        <taxon>Chelicerata</taxon>
        <taxon>Arachnida</taxon>
        <taxon>Araneae</taxon>
        <taxon>Araneomorphae</taxon>
        <taxon>Entelegynae</taxon>
        <taxon>Araneoidea</taxon>
        <taxon>Araneidae</taxon>
        <taxon>Araneus</taxon>
    </lineage>
</organism>
<gene>
    <name evidence="2" type="ORF">AVEN_256675_1</name>
</gene>
<proteinExistence type="predicted"/>
<feature type="region of interest" description="Disordered" evidence="1">
    <location>
        <begin position="1"/>
        <end position="36"/>
    </location>
</feature>
<dbReference type="Proteomes" id="UP000499080">
    <property type="component" value="Unassembled WGS sequence"/>
</dbReference>
<dbReference type="AlphaFoldDB" id="A0A4Y2EFE5"/>
<keyword evidence="3" id="KW-1185">Reference proteome</keyword>
<protein>
    <submittedName>
        <fullName evidence="2">Uncharacterized protein</fullName>
    </submittedName>
</protein>
<evidence type="ECO:0000313" key="3">
    <source>
        <dbReference type="Proteomes" id="UP000499080"/>
    </source>
</evidence>
<reference evidence="2 3" key="1">
    <citation type="journal article" date="2019" name="Sci. Rep.">
        <title>Orb-weaving spider Araneus ventricosus genome elucidates the spidroin gene catalogue.</title>
        <authorList>
            <person name="Kono N."/>
            <person name="Nakamura H."/>
            <person name="Ohtoshi R."/>
            <person name="Moran D.A.P."/>
            <person name="Shinohara A."/>
            <person name="Yoshida Y."/>
            <person name="Fujiwara M."/>
            <person name="Mori M."/>
            <person name="Tomita M."/>
            <person name="Arakawa K."/>
        </authorList>
    </citation>
    <scope>NUCLEOTIDE SEQUENCE [LARGE SCALE GENOMIC DNA]</scope>
</reference>
<dbReference type="EMBL" id="BGPR01000597">
    <property type="protein sequence ID" value="GBM27873.1"/>
    <property type="molecule type" value="Genomic_DNA"/>
</dbReference>
<sequence>MDSKTAYALATRKGEGRRRGREEKGTGGEGEGIGSERQKTINVQCQMIYCLLTLRRELLSPYLTGDVLVGRQTLLPFPTLPLAGSRPVWGVAFRLSSSSQLVLKRTGRAFSSYRDQAILSDHTL</sequence>
<name>A0A4Y2EFE5_ARAVE</name>
<accession>A0A4Y2EFE5</accession>
<evidence type="ECO:0000256" key="1">
    <source>
        <dbReference type="SAM" id="MobiDB-lite"/>
    </source>
</evidence>
<evidence type="ECO:0000313" key="2">
    <source>
        <dbReference type="EMBL" id="GBM27873.1"/>
    </source>
</evidence>
<comment type="caution">
    <text evidence="2">The sequence shown here is derived from an EMBL/GenBank/DDBJ whole genome shotgun (WGS) entry which is preliminary data.</text>
</comment>